<protein>
    <submittedName>
        <fullName evidence="1">Uncharacterized protein</fullName>
    </submittedName>
</protein>
<dbReference type="Proteomes" id="UP000035213">
    <property type="component" value="Chromosome"/>
</dbReference>
<reference evidence="1 2" key="1">
    <citation type="submission" date="2014-11" db="EMBL/GenBank/DDBJ databases">
        <authorList>
            <person name="Park G.-S."/>
            <person name="Hong S.-J."/>
            <person name="Jung B.K."/>
            <person name="Khan A.R."/>
            <person name="Kwak Y."/>
            <person name="Shin J.-H."/>
        </authorList>
    </citation>
    <scope>NUCLEOTIDE SEQUENCE [LARGE SCALE GENOMIC DNA]</scope>
    <source>
        <strain evidence="1 2">DSM 27622</strain>
    </source>
</reference>
<sequence length="204" mass="23588">MSCRHDDIHQEINSEGDVLTIQDVKELVSSDPTQKKLNVRWAEPSQKISKKASIKSSSPSSINSSVNFEFDWDNYYVNKRVSDYPVMMVPLKNNSVNRSILKGMNPKGYRIVGFQHDMDHAVRACLFEVHPDKEYLERKMKSKKIATIEGDDYSDYKDLVSTEDFTGYTFIWSIDGEFKSAFHATNGQFDRIYDKKLNLTHTKK</sequence>
<dbReference type="PATRIC" id="fig|1324352.5.peg.69"/>
<dbReference type="STRING" id="1324352.OK18_00320"/>
<evidence type="ECO:0000313" key="1">
    <source>
        <dbReference type="EMBL" id="AKK71287.1"/>
    </source>
</evidence>
<name>A0A0G3M2P3_CHRGL</name>
<evidence type="ECO:0000313" key="2">
    <source>
        <dbReference type="Proteomes" id="UP000035213"/>
    </source>
</evidence>
<gene>
    <name evidence="1" type="ORF">OK18_00320</name>
</gene>
<proteinExistence type="predicted"/>
<dbReference type="AlphaFoldDB" id="A0A0G3M2P3"/>
<organism evidence="1 2">
    <name type="scientific">Chryseobacterium gallinarum</name>
    <dbReference type="NCBI Taxonomy" id="1324352"/>
    <lineage>
        <taxon>Bacteria</taxon>
        <taxon>Pseudomonadati</taxon>
        <taxon>Bacteroidota</taxon>
        <taxon>Flavobacteriia</taxon>
        <taxon>Flavobacteriales</taxon>
        <taxon>Weeksellaceae</taxon>
        <taxon>Chryseobacterium group</taxon>
        <taxon>Chryseobacterium</taxon>
    </lineage>
</organism>
<dbReference type="EMBL" id="CP009928">
    <property type="protein sequence ID" value="AKK71287.1"/>
    <property type="molecule type" value="Genomic_DNA"/>
</dbReference>
<dbReference type="KEGG" id="cgn:OK18_00320"/>
<accession>A0A0G3M2P3</accession>